<gene>
    <name evidence="2" type="ORF">H8S65_19295</name>
</gene>
<protein>
    <submittedName>
        <fullName evidence="2">Uncharacterized protein</fullName>
    </submittedName>
</protein>
<feature type="region of interest" description="Disordered" evidence="1">
    <location>
        <begin position="1"/>
        <end position="21"/>
    </location>
</feature>
<name>A0ABR7DTX5_9BACT</name>
<evidence type="ECO:0000313" key="3">
    <source>
        <dbReference type="Proteomes" id="UP000651475"/>
    </source>
</evidence>
<dbReference type="EMBL" id="JACOOJ010000055">
    <property type="protein sequence ID" value="MBC5634889.1"/>
    <property type="molecule type" value="Genomic_DNA"/>
</dbReference>
<reference evidence="2 3" key="1">
    <citation type="submission" date="2020-08" db="EMBL/GenBank/DDBJ databases">
        <title>Genome public.</title>
        <authorList>
            <person name="Liu C."/>
            <person name="Sun Q."/>
        </authorList>
    </citation>
    <scope>NUCLEOTIDE SEQUENCE [LARGE SCALE GENOMIC DNA]</scope>
    <source>
        <strain evidence="2 3">NSJ-79</strain>
    </source>
</reference>
<accession>A0ABR7DTX5</accession>
<evidence type="ECO:0000256" key="1">
    <source>
        <dbReference type="SAM" id="MobiDB-lite"/>
    </source>
</evidence>
<proteinExistence type="predicted"/>
<organism evidence="2 3">
    <name type="scientific">Parabacteroides hominis</name>
    <dbReference type="NCBI Taxonomy" id="2763057"/>
    <lineage>
        <taxon>Bacteria</taxon>
        <taxon>Pseudomonadati</taxon>
        <taxon>Bacteroidota</taxon>
        <taxon>Bacteroidia</taxon>
        <taxon>Bacteroidales</taxon>
        <taxon>Tannerellaceae</taxon>
        <taxon>Parabacteroides</taxon>
    </lineage>
</organism>
<dbReference type="Proteomes" id="UP000651475">
    <property type="component" value="Unassembled WGS sequence"/>
</dbReference>
<evidence type="ECO:0000313" key="2">
    <source>
        <dbReference type="EMBL" id="MBC5634889.1"/>
    </source>
</evidence>
<sequence>MPILSLPCKRQVKKDNGSRPRSYRTGAVLFRTGAGEMMNGARNRVDGVDVILRFQDFIRNGNGIIHYKYHYHRI</sequence>
<keyword evidence="3" id="KW-1185">Reference proteome</keyword>
<comment type="caution">
    <text evidence="2">The sequence shown here is derived from an EMBL/GenBank/DDBJ whole genome shotgun (WGS) entry which is preliminary data.</text>
</comment>